<dbReference type="InterPro" id="IPR052155">
    <property type="entry name" value="Biofilm_reg_signaling"/>
</dbReference>
<feature type="transmembrane region" description="Helical" evidence="1">
    <location>
        <begin position="233"/>
        <end position="252"/>
    </location>
</feature>
<feature type="transmembrane region" description="Helical" evidence="1">
    <location>
        <begin position="74"/>
        <end position="96"/>
    </location>
</feature>
<dbReference type="InterPro" id="IPR001633">
    <property type="entry name" value="EAL_dom"/>
</dbReference>
<dbReference type="Proteomes" id="UP001058271">
    <property type="component" value="Chromosome"/>
</dbReference>
<dbReference type="InterPro" id="IPR043128">
    <property type="entry name" value="Rev_trsase/Diguanyl_cyclase"/>
</dbReference>
<dbReference type="PANTHER" id="PTHR44757:SF2">
    <property type="entry name" value="BIOFILM ARCHITECTURE MAINTENANCE PROTEIN MBAA"/>
    <property type="match status" value="1"/>
</dbReference>
<reference evidence="4" key="1">
    <citation type="submission" date="2021-04" db="EMBL/GenBank/DDBJ databases">
        <title>Biosynthetic gene clusters of Dactylosporangioum roseum.</title>
        <authorList>
            <person name="Hartkoorn R.C."/>
            <person name="Beaudoing E."/>
            <person name="Hot D."/>
            <person name="Moureu S."/>
        </authorList>
    </citation>
    <scope>NUCLEOTIDE SEQUENCE</scope>
    <source>
        <strain evidence="4">NRRL B-16295</strain>
    </source>
</reference>
<evidence type="ECO:0000259" key="2">
    <source>
        <dbReference type="PROSITE" id="PS50883"/>
    </source>
</evidence>
<dbReference type="InterPro" id="IPR029787">
    <property type="entry name" value="Nucleotide_cyclase"/>
</dbReference>
<dbReference type="InterPro" id="IPR000160">
    <property type="entry name" value="GGDEF_dom"/>
</dbReference>
<dbReference type="Gene3D" id="3.30.70.270">
    <property type="match status" value="1"/>
</dbReference>
<organism evidence="4 5">
    <name type="scientific">Dactylosporangium roseum</name>
    <dbReference type="NCBI Taxonomy" id="47989"/>
    <lineage>
        <taxon>Bacteria</taxon>
        <taxon>Bacillati</taxon>
        <taxon>Actinomycetota</taxon>
        <taxon>Actinomycetes</taxon>
        <taxon>Micromonosporales</taxon>
        <taxon>Micromonosporaceae</taxon>
        <taxon>Dactylosporangium</taxon>
    </lineage>
</organism>
<dbReference type="SUPFAM" id="SSF55073">
    <property type="entry name" value="Nucleotide cyclase"/>
    <property type="match status" value="1"/>
</dbReference>
<protein>
    <submittedName>
        <fullName evidence="4">Bifunctional diguanylate cyclase/phosphodiesterase</fullName>
    </submittedName>
</protein>
<dbReference type="PROSITE" id="PS50883">
    <property type="entry name" value="EAL"/>
    <property type="match status" value="1"/>
</dbReference>
<evidence type="ECO:0000259" key="3">
    <source>
        <dbReference type="PROSITE" id="PS50887"/>
    </source>
</evidence>
<dbReference type="SMART" id="SM00052">
    <property type="entry name" value="EAL"/>
    <property type="match status" value="1"/>
</dbReference>
<feature type="transmembrane region" description="Helical" evidence="1">
    <location>
        <begin position="206"/>
        <end position="227"/>
    </location>
</feature>
<evidence type="ECO:0000313" key="4">
    <source>
        <dbReference type="EMBL" id="UWZ34013.1"/>
    </source>
</evidence>
<keyword evidence="5" id="KW-1185">Reference proteome</keyword>
<feature type="transmembrane region" description="Helical" evidence="1">
    <location>
        <begin position="21"/>
        <end position="42"/>
    </location>
</feature>
<feature type="transmembrane region" description="Helical" evidence="1">
    <location>
        <begin position="108"/>
        <end position="128"/>
    </location>
</feature>
<feature type="domain" description="EAL" evidence="2">
    <location>
        <begin position="492"/>
        <end position="746"/>
    </location>
</feature>
<name>A0ABY5YW93_9ACTN</name>
<accession>A0ABY5YW93</accession>
<evidence type="ECO:0000256" key="1">
    <source>
        <dbReference type="SAM" id="Phobius"/>
    </source>
</evidence>
<dbReference type="Pfam" id="PF00563">
    <property type="entry name" value="EAL"/>
    <property type="match status" value="1"/>
</dbReference>
<dbReference type="CDD" id="cd01949">
    <property type="entry name" value="GGDEF"/>
    <property type="match status" value="1"/>
</dbReference>
<feature type="transmembrane region" description="Helical" evidence="1">
    <location>
        <begin position="140"/>
        <end position="158"/>
    </location>
</feature>
<keyword evidence="1" id="KW-1133">Transmembrane helix</keyword>
<dbReference type="InterPro" id="IPR035919">
    <property type="entry name" value="EAL_sf"/>
</dbReference>
<proteinExistence type="predicted"/>
<dbReference type="CDD" id="cd01948">
    <property type="entry name" value="EAL"/>
    <property type="match status" value="1"/>
</dbReference>
<evidence type="ECO:0000313" key="5">
    <source>
        <dbReference type="Proteomes" id="UP001058271"/>
    </source>
</evidence>
<feature type="transmembrane region" description="Helical" evidence="1">
    <location>
        <begin position="48"/>
        <end position="65"/>
    </location>
</feature>
<feature type="transmembrane region" description="Helical" evidence="1">
    <location>
        <begin position="300"/>
        <end position="318"/>
    </location>
</feature>
<keyword evidence="1" id="KW-0812">Transmembrane</keyword>
<dbReference type="EMBL" id="CP073721">
    <property type="protein sequence ID" value="UWZ34013.1"/>
    <property type="molecule type" value="Genomic_DNA"/>
</dbReference>
<dbReference type="Gene3D" id="3.20.20.450">
    <property type="entry name" value="EAL domain"/>
    <property type="match status" value="1"/>
</dbReference>
<dbReference type="PROSITE" id="PS50887">
    <property type="entry name" value="GGDEF"/>
    <property type="match status" value="1"/>
</dbReference>
<gene>
    <name evidence="4" type="ORF">Drose_22425</name>
</gene>
<feature type="transmembrane region" description="Helical" evidence="1">
    <location>
        <begin position="170"/>
        <end position="194"/>
    </location>
</feature>
<keyword evidence="1" id="KW-0472">Membrane</keyword>
<feature type="transmembrane region" description="Helical" evidence="1">
    <location>
        <begin position="273"/>
        <end position="294"/>
    </location>
</feature>
<dbReference type="SUPFAM" id="SSF141868">
    <property type="entry name" value="EAL domain-like"/>
    <property type="match status" value="1"/>
</dbReference>
<sequence>MWHTPKLGLRSADAGQVRSKAWLWWTVAGTLVTGGYFLLPAGSLTRSLVYNAIGTVSAVVMLAAARRNDRGRRVAWLLSAAGTGVWSAGDFCYTYFVFGLHHEPFPSVADVCYLSAYPLLMGGLLILVRGRSAGQGRAAVIDASIVATGIGLVLWVFVMQPIAADGTTSVVARAIALAYPAADILLLTLVVRLLVAGAARDTSVRLLVVALCLLLGADVAYSVVSAYTTYDEGVFDAGWLLSYVFWAAAALHPSVRAPITADRDDGRPRFGRLRLALLACSSLLAPAVLLVQGFQHPRHVEWLAVGGCAGVLFLLVVVRMDGLVREVRTLAMCDDLTGLPNRRELEQRIRAGLGAAAHVALIDLDDFKAINDRLGHGVGDRLLVAVAARLTGAARGGDTVARLGGDEFAVLLPGAGDVEARVGALEAALAEPFTVGPHRLLVRASIGVADSAGTDDPFEPLRRADVAMYAAKETGGRHVRYTSELDVQATRWAELGAELRGALDEGQFFLVYQPIVALPEGRTVGVEALVRWRHPARGLVDPAEFVPVAEHNGLIVELGAWTLREACTRMQHWRRTLGADAPEKMSVNVSARQLSEPDLPRTVAAVLAETGLPASCLTIEVTETAVFDSTVALDTLRAVKLLGVRIALDDFGTGHSSLGLLRIAPVDVLKVDKSFVDDVAIPGRAAIPQALIEVSNHLGLTAIAEGVETVGQAKALYAMGYRYVQGFLFGHPAPDPLAHLHDLGVVVPASSGLDG</sequence>
<feature type="domain" description="GGDEF" evidence="3">
    <location>
        <begin position="355"/>
        <end position="484"/>
    </location>
</feature>
<dbReference type="NCBIfam" id="TIGR00254">
    <property type="entry name" value="GGDEF"/>
    <property type="match status" value="1"/>
</dbReference>
<dbReference type="Pfam" id="PF00990">
    <property type="entry name" value="GGDEF"/>
    <property type="match status" value="1"/>
</dbReference>
<dbReference type="PANTHER" id="PTHR44757">
    <property type="entry name" value="DIGUANYLATE CYCLASE DGCP"/>
    <property type="match status" value="1"/>
</dbReference>
<dbReference type="SMART" id="SM00267">
    <property type="entry name" value="GGDEF"/>
    <property type="match status" value="1"/>
</dbReference>